<proteinExistence type="predicted"/>
<dbReference type="AlphaFoldDB" id="A9FE37"/>
<accession>A9FE37</accession>
<dbReference type="Pfam" id="PF00082">
    <property type="entry name" value="Peptidase_S8"/>
    <property type="match status" value="1"/>
</dbReference>
<dbReference type="eggNOG" id="COG1404">
    <property type="taxonomic scope" value="Bacteria"/>
</dbReference>
<dbReference type="EMBL" id="AM746676">
    <property type="protein sequence ID" value="CAN94846.1"/>
    <property type="molecule type" value="Genomic_DNA"/>
</dbReference>
<dbReference type="InterPro" id="IPR036852">
    <property type="entry name" value="Peptidase_S8/S53_dom_sf"/>
</dbReference>
<dbReference type="Gene3D" id="3.40.50.200">
    <property type="entry name" value="Peptidase S8/S53 domain"/>
    <property type="match status" value="1"/>
</dbReference>
<name>A9FE37_SORC5</name>
<dbReference type="GO" id="GO:0006508">
    <property type="term" value="P:proteolysis"/>
    <property type="evidence" value="ECO:0007669"/>
    <property type="project" value="InterPro"/>
</dbReference>
<feature type="domain" description="Peptidase S8/S53" evidence="1">
    <location>
        <begin position="141"/>
        <end position="431"/>
    </location>
</feature>
<reference evidence="2 3" key="1">
    <citation type="journal article" date="2007" name="Nat. Biotechnol.">
        <title>Complete genome sequence of the myxobacterium Sorangium cellulosum.</title>
        <authorList>
            <person name="Schneiker S."/>
            <person name="Perlova O."/>
            <person name="Kaiser O."/>
            <person name="Gerth K."/>
            <person name="Alici A."/>
            <person name="Altmeyer M.O."/>
            <person name="Bartels D."/>
            <person name="Bekel T."/>
            <person name="Beyer S."/>
            <person name="Bode E."/>
            <person name="Bode H.B."/>
            <person name="Bolten C.J."/>
            <person name="Choudhuri J.V."/>
            <person name="Doss S."/>
            <person name="Elnakady Y.A."/>
            <person name="Frank B."/>
            <person name="Gaigalat L."/>
            <person name="Goesmann A."/>
            <person name="Groeger C."/>
            <person name="Gross F."/>
            <person name="Jelsbak L."/>
            <person name="Jelsbak L."/>
            <person name="Kalinowski J."/>
            <person name="Kegler C."/>
            <person name="Knauber T."/>
            <person name="Konietzny S."/>
            <person name="Kopp M."/>
            <person name="Krause L."/>
            <person name="Krug D."/>
            <person name="Linke B."/>
            <person name="Mahmud T."/>
            <person name="Martinez-Arias R."/>
            <person name="McHardy A.C."/>
            <person name="Merai M."/>
            <person name="Meyer F."/>
            <person name="Mormann S."/>
            <person name="Munoz-Dorado J."/>
            <person name="Perez J."/>
            <person name="Pradella S."/>
            <person name="Rachid S."/>
            <person name="Raddatz G."/>
            <person name="Rosenau F."/>
            <person name="Rueckert C."/>
            <person name="Sasse F."/>
            <person name="Scharfe M."/>
            <person name="Schuster S.C."/>
            <person name="Suen G."/>
            <person name="Treuner-Lange A."/>
            <person name="Velicer G.J."/>
            <person name="Vorholter F.-J."/>
            <person name="Weissman K.J."/>
            <person name="Welch R.D."/>
            <person name="Wenzel S.C."/>
            <person name="Whitworth D.E."/>
            <person name="Wilhelm S."/>
            <person name="Wittmann C."/>
            <person name="Bloecker H."/>
            <person name="Puehler A."/>
            <person name="Mueller R."/>
        </authorList>
    </citation>
    <scope>NUCLEOTIDE SEQUENCE [LARGE SCALE GENOMIC DNA]</scope>
    <source>
        <strain evidence="3">So ce56</strain>
    </source>
</reference>
<dbReference type="Proteomes" id="UP000002139">
    <property type="component" value="Chromosome"/>
</dbReference>
<sequence>MVAGCTGRRWVGRFPGGVCPAAPTDMPWKGRKLFQSEIEVPAFLAEYCVYEYSGAGAPDPAATAALQAAVAGSSDCTFTEDCVTVGPLTDEKEVDATRSILHDEFIQQVNGAALPPVNPGETLAIARVAVIDTKAGAQTPENPHATVVGGLIRDLTCSDPGVRCAADVTYELGLPHLNNIKLDPSGGHFGSMSQVATAIYRSVSDWQSQNYTAPGVPPVNPRLVINASIGAQPGLDCGPNAEQLSCAAQSAYDAIRHATCQGALVVAAAGNSPGGELRREPAIDGSGPYDFSDEEVGLAGGTCPAAWTRMISRDECEGIEGAKYDALFINEGYAPFSQSSPGVWAQTPLLVPVAGVDASNALLPNARKGSLPRNVAFGLLGTATEDPMLPFPPPMTGSSLGAAAWTATAVNTWAYQPELTARELIDLLHATGSPIYDAQNAVRTAKVDWDHAVPPEKVKRPSACAAIAKICSSTSPPAACPAMPMPACAPFASSPTQNHLSTLQARFSALFANTTATKADFGSTPKPSTDVPGDTLRNLSTPSWIHPQPETFPCGNCAFNLGLGNVDIYINPSFTSTIRTARLLLNDANGGRLGSALLHFPSGMSHPAKLSYTINNLPANTAQAEISFEVESNGVTGSSTGTILLMK</sequence>
<dbReference type="KEGG" id="scl:sce4683"/>
<dbReference type="SUPFAM" id="SSF52743">
    <property type="entry name" value="Subtilisin-like"/>
    <property type="match status" value="1"/>
</dbReference>
<dbReference type="GO" id="GO:0004252">
    <property type="term" value="F:serine-type endopeptidase activity"/>
    <property type="evidence" value="ECO:0007669"/>
    <property type="project" value="InterPro"/>
</dbReference>
<dbReference type="OrthoDB" id="5494295at2"/>
<dbReference type="BioCyc" id="SCEL448385:SCE_RS24050-MONOMER"/>
<dbReference type="CDD" id="cd00306">
    <property type="entry name" value="Peptidases_S8_S53"/>
    <property type="match status" value="1"/>
</dbReference>
<protein>
    <recommendedName>
        <fullName evidence="1">Peptidase S8/S53 domain-containing protein</fullName>
    </recommendedName>
</protein>
<evidence type="ECO:0000313" key="2">
    <source>
        <dbReference type="EMBL" id="CAN94846.1"/>
    </source>
</evidence>
<keyword evidence="3" id="KW-1185">Reference proteome</keyword>
<organism evidence="2 3">
    <name type="scientific">Sorangium cellulosum (strain So ce56)</name>
    <name type="common">Polyangium cellulosum (strain So ce56)</name>
    <dbReference type="NCBI Taxonomy" id="448385"/>
    <lineage>
        <taxon>Bacteria</taxon>
        <taxon>Pseudomonadati</taxon>
        <taxon>Myxococcota</taxon>
        <taxon>Polyangia</taxon>
        <taxon>Polyangiales</taxon>
        <taxon>Polyangiaceae</taxon>
        <taxon>Sorangium</taxon>
    </lineage>
</organism>
<dbReference type="InterPro" id="IPR000209">
    <property type="entry name" value="Peptidase_S8/S53_dom"/>
</dbReference>
<dbReference type="STRING" id="448385.sce4683"/>
<dbReference type="HOGENOM" id="CLU_423298_0_0_7"/>
<evidence type="ECO:0000313" key="3">
    <source>
        <dbReference type="Proteomes" id="UP000002139"/>
    </source>
</evidence>
<evidence type="ECO:0000259" key="1">
    <source>
        <dbReference type="Pfam" id="PF00082"/>
    </source>
</evidence>
<gene>
    <name evidence="2" type="ordered locus">sce4683</name>
</gene>